<sequence length="278" mass="31005">MKNHLLVLLFVNGVFCAGTDKVETLEVMEGEPVTLDTCCVIEIQTKDEIEWRFDGAVIAKNGLMDDTDDGKFTGRLSLNPQTGDLTIRNTRIQHSGLYEAIISSSARTVHMKFNVNVLDALPTKVSETEGSSFTFPHDIADVQKYDLITWIFENTTIAEFNRQRSPSIEYYGDVKDGKFKDRLKMDDQSRALTITDIKSTDSGLYKVQVIVQNQETKTRAYRLSVSASVSPAAYIVPILLILAVVVGGIIFVCKSKQSEHKAVSGNEKEASQEDLRKE</sequence>
<dbReference type="OrthoDB" id="9835793at2759"/>
<dbReference type="SMART" id="SM00409">
    <property type="entry name" value="IG"/>
    <property type="match status" value="2"/>
</dbReference>
<dbReference type="EMBL" id="JAFHDT010000025">
    <property type="protein sequence ID" value="KAI7790882.1"/>
    <property type="molecule type" value="Genomic_DNA"/>
</dbReference>
<dbReference type="Proteomes" id="UP001059041">
    <property type="component" value="Linkage Group LG25"/>
</dbReference>
<evidence type="ECO:0000259" key="4">
    <source>
        <dbReference type="PROSITE" id="PS50835"/>
    </source>
</evidence>
<feature type="signal peptide" evidence="3">
    <location>
        <begin position="1"/>
        <end position="16"/>
    </location>
</feature>
<evidence type="ECO:0000256" key="1">
    <source>
        <dbReference type="SAM" id="MobiDB-lite"/>
    </source>
</evidence>
<dbReference type="PANTHER" id="PTHR21063">
    <property type="entry name" value="LFA-3"/>
    <property type="match status" value="1"/>
</dbReference>
<dbReference type="InterPro" id="IPR003599">
    <property type="entry name" value="Ig_sub"/>
</dbReference>
<evidence type="ECO:0000256" key="2">
    <source>
        <dbReference type="SAM" id="Phobius"/>
    </source>
</evidence>
<evidence type="ECO:0000256" key="3">
    <source>
        <dbReference type="SAM" id="SignalP"/>
    </source>
</evidence>
<feature type="domain" description="Ig-like" evidence="4">
    <location>
        <begin position="20"/>
        <end position="110"/>
    </location>
</feature>
<gene>
    <name evidence="5" type="ORF">IRJ41_003599</name>
</gene>
<organism evidence="5 6">
    <name type="scientific">Triplophysa rosa</name>
    <name type="common">Cave loach</name>
    <dbReference type="NCBI Taxonomy" id="992332"/>
    <lineage>
        <taxon>Eukaryota</taxon>
        <taxon>Metazoa</taxon>
        <taxon>Chordata</taxon>
        <taxon>Craniata</taxon>
        <taxon>Vertebrata</taxon>
        <taxon>Euteleostomi</taxon>
        <taxon>Actinopterygii</taxon>
        <taxon>Neopterygii</taxon>
        <taxon>Teleostei</taxon>
        <taxon>Ostariophysi</taxon>
        <taxon>Cypriniformes</taxon>
        <taxon>Nemacheilidae</taxon>
        <taxon>Triplophysa</taxon>
    </lineage>
</organism>
<feature type="chain" id="PRO_5040934398" description="Ig-like domain-containing protein" evidence="3">
    <location>
        <begin position="17"/>
        <end position="278"/>
    </location>
</feature>
<keyword evidence="2" id="KW-0812">Transmembrane</keyword>
<dbReference type="InterPro" id="IPR013783">
    <property type="entry name" value="Ig-like_fold"/>
</dbReference>
<dbReference type="PROSITE" id="PS50835">
    <property type="entry name" value="IG_LIKE"/>
    <property type="match status" value="1"/>
</dbReference>
<name>A0A9W7T787_TRIRA</name>
<protein>
    <recommendedName>
        <fullName evidence="4">Ig-like domain-containing protein</fullName>
    </recommendedName>
</protein>
<reference evidence="5" key="1">
    <citation type="submission" date="2021-02" db="EMBL/GenBank/DDBJ databases">
        <title>Comparative genomics reveals that relaxation of natural selection precedes convergent phenotypic evolution of cavefish.</title>
        <authorList>
            <person name="Peng Z."/>
        </authorList>
    </citation>
    <scope>NUCLEOTIDE SEQUENCE</scope>
    <source>
        <tissue evidence="5">Muscle</tissue>
    </source>
</reference>
<evidence type="ECO:0000313" key="6">
    <source>
        <dbReference type="Proteomes" id="UP001059041"/>
    </source>
</evidence>
<proteinExistence type="predicted"/>
<dbReference type="InterPro" id="IPR007110">
    <property type="entry name" value="Ig-like_dom"/>
</dbReference>
<feature type="region of interest" description="Disordered" evidence="1">
    <location>
        <begin position="259"/>
        <end position="278"/>
    </location>
</feature>
<dbReference type="SUPFAM" id="SSF48726">
    <property type="entry name" value="Immunoglobulin"/>
    <property type="match status" value="2"/>
</dbReference>
<evidence type="ECO:0000313" key="5">
    <source>
        <dbReference type="EMBL" id="KAI7790882.1"/>
    </source>
</evidence>
<comment type="caution">
    <text evidence="5">The sequence shown here is derived from an EMBL/GenBank/DDBJ whole genome shotgun (WGS) entry which is preliminary data.</text>
</comment>
<keyword evidence="3" id="KW-0732">Signal</keyword>
<dbReference type="InterPro" id="IPR036179">
    <property type="entry name" value="Ig-like_dom_sf"/>
</dbReference>
<keyword evidence="2" id="KW-0472">Membrane</keyword>
<feature type="transmembrane region" description="Helical" evidence="2">
    <location>
        <begin position="232"/>
        <end position="253"/>
    </location>
</feature>
<accession>A0A9W7T787</accession>
<dbReference type="PANTHER" id="PTHR21063:SF4">
    <property type="entry name" value="CD48 ANTIGEN-RELATED"/>
    <property type="match status" value="1"/>
</dbReference>
<dbReference type="Gene3D" id="2.60.40.10">
    <property type="entry name" value="Immunoglobulins"/>
    <property type="match status" value="2"/>
</dbReference>
<keyword evidence="2" id="KW-1133">Transmembrane helix</keyword>
<keyword evidence="6" id="KW-1185">Reference proteome</keyword>
<dbReference type="AlphaFoldDB" id="A0A9W7T787"/>